<evidence type="ECO:0000256" key="2">
    <source>
        <dbReference type="ARBA" id="ARBA00005194"/>
    </source>
</evidence>
<keyword evidence="5 11" id="KW-0812">Transmembrane</keyword>
<evidence type="ECO:0000256" key="11">
    <source>
        <dbReference type="RuleBase" id="RU361115"/>
    </source>
</evidence>
<dbReference type="InterPro" id="IPR002076">
    <property type="entry name" value="ELO_fam"/>
</dbReference>
<evidence type="ECO:0000256" key="10">
    <source>
        <dbReference type="ARBA" id="ARBA00023160"/>
    </source>
</evidence>
<sequence length="102" mass="11960">MNFFVHTIMYTYYACTAYGLRPSRFMAMMVTTLQIVQMLGGLFVVSLVFKIKTMPDLPCQQSYGNLYLAFIVYTTFAALFVQFYIKAYFLNSKERCQHKKIE</sequence>
<evidence type="ECO:0000256" key="4">
    <source>
        <dbReference type="ARBA" id="ARBA00022679"/>
    </source>
</evidence>
<evidence type="ECO:0000256" key="3">
    <source>
        <dbReference type="ARBA" id="ARBA00022516"/>
    </source>
</evidence>
<protein>
    <recommendedName>
        <fullName evidence="11">Elongation of very long chain fatty acids protein</fullName>
        <ecNumber evidence="11">2.3.1.199</ecNumber>
    </recommendedName>
    <alternativeName>
        <fullName evidence="11">Very-long-chain 3-oxoacyl-CoA synthase</fullName>
    </alternativeName>
</protein>
<dbReference type="GO" id="GO:0005789">
    <property type="term" value="C:endoplasmic reticulum membrane"/>
    <property type="evidence" value="ECO:0007669"/>
    <property type="project" value="TreeGrafter"/>
</dbReference>
<feature type="transmembrane region" description="Helical" evidence="11">
    <location>
        <begin position="66"/>
        <end position="85"/>
    </location>
</feature>
<dbReference type="GO" id="GO:0009922">
    <property type="term" value="F:fatty acid elongase activity"/>
    <property type="evidence" value="ECO:0007669"/>
    <property type="project" value="UniProtKB-EC"/>
</dbReference>
<evidence type="ECO:0000256" key="1">
    <source>
        <dbReference type="ARBA" id="ARBA00004141"/>
    </source>
</evidence>
<dbReference type="EC" id="2.3.1.199" evidence="11"/>
<dbReference type="UniPathway" id="UPA00094"/>
<dbReference type="AlphaFoldDB" id="A0A183V154"/>
<feature type="transmembrane region" description="Helical" evidence="11">
    <location>
        <begin position="25"/>
        <end position="46"/>
    </location>
</feature>
<dbReference type="PANTHER" id="PTHR11157:SF156">
    <property type="entry name" value="FATTY ACID ELONGATION PROTEIN 4-RELATED"/>
    <property type="match status" value="1"/>
</dbReference>
<reference evidence="14" key="1">
    <citation type="submission" date="2016-06" db="UniProtKB">
        <authorList>
            <consortium name="WormBaseParasite"/>
        </authorList>
    </citation>
    <scope>IDENTIFICATION</scope>
</reference>
<accession>A0A183V154</accession>
<evidence type="ECO:0000313" key="13">
    <source>
        <dbReference type="Proteomes" id="UP000050794"/>
    </source>
</evidence>
<keyword evidence="10 11" id="KW-0275">Fatty acid biosynthesis</keyword>
<evidence type="ECO:0000256" key="6">
    <source>
        <dbReference type="ARBA" id="ARBA00022832"/>
    </source>
</evidence>
<keyword evidence="6 11" id="KW-0276">Fatty acid metabolism</keyword>
<evidence type="ECO:0000256" key="9">
    <source>
        <dbReference type="ARBA" id="ARBA00023136"/>
    </source>
</evidence>
<dbReference type="Proteomes" id="UP000050794">
    <property type="component" value="Unassembled WGS sequence"/>
</dbReference>
<organism evidence="13 14">
    <name type="scientific">Toxocara canis</name>
    <name type="common">Canine roundworm</name>
    <dbReference type="NCBI Taxonomy" id="6265"/>
    <lineage>
        <taxon>Eukaryota</taxon>
        <taxon>Metazoa</taxon>
        <taxon>Ecdysozoa</taxon>
        <taxon>Nematoda</taxon>
        <taxon>Chromadorea</taxon>
        <taxon>Rhabditida</taxon>
        <taxon>Spirurina</taxon>
        <taxon>Ascaridomorpha</taxon>
        <taxon>Ascaridoidea</taxon>
        <taxon>Toxocaridae</taxon>
        <taxon>Toxocara</taxon>
    </lineage>
</organism>
<comment type="similarity">
    <text evidence="11">Belongs to the ELO family.</text>
</comment>
<keyword evidence="13" id="KW-1185">Reference proteome</keyword>
<keyword evidence="4 11" id="KW-0808">Transferase</keyword>
<dbReference type="GO" id="GO:0042761">
    <property type="term" value="P:very long-chain fatty acid biosynthetic process"/>
    <property type="evidence" value="ECO:0007669"/>
    <property type="project" value="TreeGrafter"/>
</dbReference>
<dbReference type="Pfam" id="PF01151">
    <property type="entry name" value="ELO"/>
    <property type="match status" value="1"/>
</dbReference>
<dbReference type="GO" id="GO:0034625">
    <property type="term" value="P:fatty acid elongation, monounsaturated fatty acid"/>
    <property type="evidence" value="ECO:0007669"/>
    <property type="project" value="TreeGrafter"/>
</dbReference>
<keyword evidence="3 11" id="KW-0444">Lipid biosynthesis</keyword>
<reference evidence="12 13" key="2">
    <citation type="submission" date="2018-11" db="EMBL/GenBank/DDBJ databases">
        <authorList>
            <consortium name="Pathogen Informatics"/>
        </authorList>
    </citation>
    <scope>NUCLEOTIDE SEQUENCE [LARGE SCALE GENOMIC DNA]</scope>
</reference>
<evidence type="ECO:0000256" key="7">
    <source>
        <dbReference type="ARBA" id="ARBA00022989"/>
    </source>
</evidence>
<dbReference type="GO" id="GO:0034626">
    <property type="term" value="P:fatty acid elongation, polyunsaturated fatty acid"/>
    <property type="evidence" value="ECO:0007669"/>
    <property type="project" value="TreeGrafter"/>
</dbReference>
<keyword evidence="7 11" id="KW-1133">Transmembrane helix</keyword>
<comment type="pathway">
    <text evidence="2">Lipid metabolism; fatty acid biosynthesis.</text>
</comment>
<keyword evidence="8 11" id="KW-0443">Lipid metabolism</keyword>
<dbReference type="WBParaSite" id="TCNE_0001447401-mRNA-1">
    <property type="protein sequence ID" value="TCNE_0001447401-mRNA-1"/>
    <property type="gene ID" value="TCNE_0001447401"/>
</dbReference>
<evidence type="ECO:0000256" key="5">
    <source>
        <dbReference type="ARBA" id="ARBA00022692"/>
    </source>
</evidence>
<comment type="catalytic activity">
    <reaction evidence="11">
        <text>a very-long-chain acyl-CoA + malonyl-CoA + H(+) = a very-long-chain 3-oxoacyl-CoA + CO2 + CoA</text>
        <dbReference type="Rhea" id="RHEA:32727"/>
        <dbReference type="ChEBI" id="CHEBI:15378"/>
        <dbReference type="ChEBI" id="CHEBI:16526"/>
        <dbReference type="ChEBI" id="CHEBI:57287"/>
        <dbReference type="ChEBI" id="CHEBI:57384"/>
        <dbReference type="ChEBI" id="CHEBI:90725"/>
        <dbReference type="ChEBI" id="CHEBI:90736"/>
        <dbReference type="EC" id="2.3.1.199"/>
    </reaction>
</comment>
<comment type="caution">
    <text evidence="11">Lacks conserved residue(s) required for the propagation of feature annotation.</text>
</comment>
<evidence type="ECO:0000313" key="12">
    <source>
        <dbReference type="EMBL" id="VDM45795.1"/>
    </source>
</evidence>
<gene>
    <name evidence="12" type="ORF">TCNE_LOCUS14474</name>
</gene>
<keyword evidence="9 11" id="KW-0472">Membrane</keyword>
<dbReference type="GO" id="GO:0030148">
    <property type="term" value="P:sphingolipid biosynthetic process"/>
    <property type="evidence" value="ECO:0007669"/>
    <property type="project" value="TreeGrafter"/>
</dbReference>
<evidence type="ECO:0000256" key="8">
    <source>
        <dbReference type="ARBA" id="ARBA00023098"/>
    </source>
</evidence>
<dbReference type="PANTHER" id="PTHR11157">
    <property type="entry name" value="FATTY ACID ACYL TRANSFERASE-RELATED"/>
    <property type="match status" value="1"/>
</dbReference>
<dbReference type="GO" id="GO:0019367">
    <property type="term" value="P:fatty acid elongation, saturated fatty acid"/>
    <property type="evidence" value="ECO:0007669"/>
    <property type="project" value="TreeGrafter"/>
</dbReference>
<evidence type="ECO:0000313" key="14">
    <source>
        <dbReference type="WBParaSite" id="TCNE_0001447401-mRNA-1"/>
    </source>
</evidence>
<dbReference type="EMBL" id="UYWY01022272">
    <property type="protein sequence ID" value="VDM45795.1"/>
    <property type="molecule type" value="Genomic_DNA"/>
</dbReference>
<name>A0A183V154_TOXCA</name>
<proteinExistence type="inferred from homology"/>
<comment type="subcellular location">
    <subcellularLocation>
        <location evidence="1">Membrane</location>
        <topology evidence="1">Multi-pass membrane protein</topology>
    </subcellularLocation>
</comment>